<dbReference type="InterPro" id="IPR009100">
    <property type="entry name" value="AcylCoA_DH/oxidase_NM_dom_sf"/>
</dbReference>
<dbReference type="PANTHER" id="PTHR48083">
    <property type="entry name" value="MEDIUM-CHAIN SPECIFIC ACYL-COA DEHYDROGENASE, MITOCHONDRIAL-RELATED"/>
    <property type="match status" value="1"/>
</dbReference>
<reference evidence="2" key="1">
    <citation type="submission" date="2024-05" db="EMBL/GenBank/DDBJ databases">
        <title>Planctomycetes of the genus Singulisphaera possess chitinolytic capabilities.</title>
        <authorList>
            <person name="Ivanova A."/>
        </authorList>
    </citation>
    <scope>NUCLEOTIDE SEQUENCE</scope>
    <source>
        <strain evidence="2">Ch08T</strain>
    </source>
</reference>
<name>A0AAU7CSS1_9BACT</name>
<dbReference type="RefSeq" id="WP_406700550.1">
    <property type="nucleotide sequence ID" value="NZ_CP155447.1"/>
</dbReference>
<organism evidence="2">
    <name type="scientific">Singulisphaera sp. Ch08</name>
    <dbReference type="NCBI Taxonomy" id="3120278"/>
    <lineage>
        <taxon>Bacteria</taxon>
        <taxon>Pseudomonadati</taxon>
        <taxon>Planctomycetota</taxon>
        <taxon>Planctomycetia</taxon>
        <taxon>Isosphaerales</taxon>
        <taxon>Isosphaeraceae</taxon>
        <taxon>Singulisphaera</taxon>
    </lineage>
</organism>
<dbReference type="GO" id="GO:0003995">
    <property type="term" value="F:acyl-CoA dehydrogenase activity"/>
    <property type="evidence" value="ECO:0007669"/>
    <property type="project" value="TreeGrafter"/>
</dbReference>
<dbReference type="InterPro" id="IPR050741">
    <property type="entry name" value="Acyl-CoA_dehydrogenase"/>
</dbReference>
<dbReference type="GO" id="GO:0005737">
    <property type="term" value="C:cytoplasm"/>
    <property type="evidence" value="ECO:0007669"/>
    <property type="project" value="TreeGrafter"/>
</dbReference>
<dbReference type="InterPro" id="IPR046373">
    <property type="entry name" value="Acyl-CoA_Oxase/DH_mid-dom_sf"/>
</dbReference>
<keyword evidence="1 2" id="KW-0560">Oxidoreductase</keyword>
<dbReference type="AlphaFoldDB" id="A0AAU7CSS1"/>
<evidence type="ECO:0000313" key="2">
    <source>
        <dbReference type="EMBL" id="XBH07711.1"/>
    </source>
</evidence>
<dbReference type="EC" id="1.-.-.-" evidence="2"/>
<dbReference type="Gene3D" id="2.40.110.10">
    <property type="entry name" value="Butyryl-CoA Dehydrogenase, subunit A, domain 2"/>
    <property type="match status" value="1"/>
</dbReference>
<accession>A0AAU7CSS1</accession>
<proteinExistence type="predicted"/>
<gene>
    <name evidence="2" type="ORF">V5E97_17245</name>
</gene>
<evidence type="ECO:0000256" key="1">
    <source>
        <dbReference type="ARBA" id="ARBA00023002"/>
    </source>
</evidence>
<dbReference type="EMBL" id="CP155447">
    <property type="protein sequence ID" value="XBH07711.1"/>
    <property type="molecule type" value="Genomic_DNA"/>
</dbReference>
<protein>
    <submittedName>
        <fullName evidence="2">Acyl-CoA dehydrogenase family protein</fullName>
        <ecNumber evidence="2">1.-.-.-</ecNumber>
    </submittedName>
</protein>
<dbReference type="GO" id="GO:0033539">
    <property type="term" value="P:fatty acid beta-oxidation using acyl-CoA dehydrogenase"/>
    <property type="evidence" value="ECO:0007669"/>
    <property type="project" value="TreeGrafter"/>
</dbReference>
<dbReference type="SUPFAM" id="SSF56645">
    <property type="entry name" value="Acyl-CoA dehydrogenase NM domain-like"/>
    <property type="match status" value="1"/>
</dbReference>
<dbReference type="PANTHER" id="PTHR48083:SF2">
    <property type="entry name" value="MEDIUM-CHAIN SPECIFIC ACYL-COA DEHYDROGENASE, MITOCHONDRIAL"/>
    <property type="match status" value="1"/>
</dbReference>
<sequence>MTAAFILTQHDSGLRRLLAARDRPVAESWIRAIADRGAFTTVGISQLTTSRRHGAQALKAVARAGGGYRLDGTMPWVTAAERADVLVTGAVLEDGQQLLIALPTNRPGLTIPPPFDLAALQASRTTEVVCHQVDITADEILAGPSANVIVTPGAAGTGGLETSALALGLARAALNALIAEISSRSELDEPADALATTWNELWFALMRTAREEAEALSPGQIRSQANALVLKSTQAYLTARKGTGFLRSEPAQRWARQALFFLVWSCPSPVAQAAIRDLAGLCSI</sequence>